<gene>
    <name evidence="5" type="ORF">AVEN_140537_1</name>
</gene>
<dbReference type="InterPro" id="IPR014015">
    <property type="entry name" value="Helicase_SF3_DNA-vir"/>
</dbReference>
<keyword evidence="2" id="KW-0378">Hydrolase</keyword>
<organism evidence="5 6">
    <name type="scientific">Araneus ventricosus</name>
    <name type="common">Orbweaver spider</name>
    <name type="synonym">Epeira ventricosa</name>
    <dbReference type="NCBI Taxonomy" id="182803"/>
    <lineage>
        <taxon>Eukaryota</taxon>
        <taxon>Metazoa</taxon>
        <taxon>Ecdysozoa</taxon>
        <taxon>Arthropoda</taxon>
        <taxon>Chelicerata</taxon>
        <taxon>Arachnida</taxon>
        <taxon>Araneae</taxon>
        <taxon>Araneomorphae</taxon>
        <taxon>Entelegynae</taxon>
        <taxon>Araneoidea</taxon>
        <taxon>Araneidae</taxon>
        <taxon>Araneus</taxon>
    </lineage>
</organism>
<keyword evidence="3" id="KW-0067">ATP-binding</keyword>
<dbReference type="GO" id="GO:0005524">
    <property type="term" value="F:ATP binding"/>
    <property type="evidence" value="ECO:0007669"/>
    <property type="project" value="UniProtKB-KW"/>
</dbReference>
<dbReference type="AlphaFoldDB" id="A0A4Y2H421"/>
<sequence>MNSRRFPSPRKPLWKLRFTTQTPSLTLARPKIRLARIEPTKPAGAGVVVRVLKLQFLSRVKHFTYIIAARNGGKGLHIQLPEFVIGNDDYILLCENLKIPLFFTDGKKGNYALDILQNAMLSGSAKPQTEPYRAIQMIYLDEKDTHILDFRTSHISGQLTSLRKTFKRLKCNADSFFRKFLFLDEQQALLHLRQLMMPVVTVFEPIHKLSYATVIGDVSNDFEDFQNVACFTYKRSDEIGYICKGKQLQFHGSSLLKTFQYFRFNAFLMESLETDNAALKRWYEFALYGLPEHVNTNPIFEKINQMLREKNLQFMNDPNPIKTILEYKQGYYFLPTFYALCKCLNVSCSEMAQHLKDFMDESLYSLLDRLEQIKKSHAKFIMKDLTKQTIIFCGNNLCERPVSYRNKLKQIVQASTRAILSVITPSQMGELLRTLQENHPIHVLRLSNSLRKASTFIWNCLTESWKVILVDKEKESHISNLWQTINTWLQEYHNSGNLGGPDPQICDRFSVNSVLSTITSDTTMERKTALMDQHKWFIRTQDGLWDILTSHVGATVPELFLSDSVEFSRSALMKLFQDSEELMHLYNMLINRTFFLTYLKALFLDQTNDMYDTLHETVKEKLPDLEKDEYAVSMMHFYVHMCKYTGFQHDLLMYLLDVLASIFIATNYERRFFVIKGETSNGKSKLFEILGRVFGGYYHCIQSDNLKPGNSSTAATPDLASTLLNCRIVTIEELDGKVNENRVKQITGNFCVLFRNMYEPSQGGIPTAKLFTTTNNLPDCRATEAFQGRVTAIPFVSKFMNKPPTSMSEQVRLNRYGKGEYVVEKSYIGCFLMLVYHLKTYINMKDGLLHYRDESPVVVEYTKLYLLNMDVYNQFKTHMDVQVNMNTMTTLTDLRSAVRQFLKNTKNNTTSETELILKFEEEFHKYMRRSEFRLGPSQYSSILNEGHEELSLENSEFQEEIGTTKRNLPEVETVGNKKLKKSPETAVVYYENVVIRNLKRKDNEN</sequence>
<dbReference type="PANTHER" id="PTHR35372">
    <property type="entry name" value="ATP BINDING PROTEIN-RELATED"/>
    <property type="match status" value="1"/>
</dbReference>
<feature type="domain" description="SF3 helicase" evidence="4">
    <location>
        <begin position="650"/>
        <end position="808"/>
    </location>
</feature>
<dbReference type="OrthoDB" id="6433234at2759"/>
<keyword evidence="1" id="KW-0547">Nucleotide-binding</keyword>
<evidence type="ECO:0000313" key="6">
    <source>
        <dbReference type="Proteomes" id="UP000499080"/>
    </source>
</evidence>
<evidence type="ECO:0000256" key="2">
    <source>
        <dbReference type="ARBA" id="ARBA00022801"/>
    </source>
</evidence>
<dbReference type="InterPro" id="IPR051620">
    <property type="entry name" value="ORF904-like_C"/>
</dbReference>
<evidence type="ECO:0000259" key="4">
    <source>
        <dbReference type="PROSITE" id="PS51206"/>
    </source>
</evidence>
<dbReference type="EMBL" id="BGPR01101777">
    <property type="protein sequence ID" value="GBM60850.1"/>
    <property type="molecule type" value="Genomic_DNA"/>
</dbReference>
<reference evidence="5 6" key="1">
    <citation type="journal article" date="2019" name="Sci. Rep.">
        <title>Orb-weaving spider Araneus ventricosus genome elucidates the spidroin gene catalogue.</title>
        <authorList>
            <person name="Kono N."/>
            <person name="Nakamura H."/>
            <person name="Ohtoshi R."/>
            <person name="Moran D.A.P."/>
            <person name="Shinohara A."/>
            <person name="Yoshida Y."/>
            <person name="Fujiwara M."/>
            <person name="Mori M."/>
            <person name="Tomita M."/>
            <person name="Arakawa K."/>
        </authorList>
    </citation>
    <scope>NUCLEOTIDE SEQUENCE [LARGE SCALE GENOMIC DNA]</scope>
</reference>
<dbReference type="InterPro" id="IPR027417">
    <property type="entry name" value="P-loop_NTPase"/>
</dbReference>
<dbReference type="PROSITE" id="PS51206">
    <property type="entry name" value="SF3_HELICASE_1"/>
    <property type="match status" value="1"/>
</dbReference>
<protein>
    <recommendedName>
        <fullName evidence="4">SF3 helicase domain-containing protein</fullName>
    </recommendedName>
</protein>
<dbReference type="Pfam" id="PF19263">
    <property type="entry name" value="DUF5906"/>
    <property type="match status" value="1"/>
</dbReference>
<keyword evidence="6" id="KW-1185">Reference proteome</keyword>
<proteinExistence type="predicted"/>
<comment type="caution">
    <text evidence="5">The sequence shown here is derived from an EMBL/GenBank/DDBJ whole genome shotgun (WGS) entry which is preliminary data.</text>
</comment>
<accession>A0A4Y2H421</accession>
<name>A0A4Y2H421_ARAVE</name>
<evidence type="ECO:0000313" key="5">
    <source>
        <dbReference type="EMBL" id="GBM60850.1"/>
    </source>
</evidence>
<dbReference type="SUPFAM" id="SSF52540">
    <property type="entry name" value="P-loop containing nucleoside triphosphate hydrolases"/>
    <property type="match status" value="1"/>
</dbReference>
<dbReference type="Proteomes" id="UP000499080">
    <property type="component" value="Unassembled WGS sequence"/>
</dbReference>
<evidence type="ECO:0000256" key="3">
    <source>
        <dbReference type="ARBA" id="ARBA00022840"/>
    </source>
</evidence>
<evidence type="ECO:0000256" key="1">
    <source>
        <dbReference type="ARBA" id="ARBA00022741"/>
    </source>
</evidence>
<dbReference type="InterPro" id="IPR045455">
    <property type="entry name" value="NrS-1_pol-like_helicase"/>
</dbReference>
<dbReference type="Gene3D" id="3.40.50.300">
    <property type="entry name" value="P-loop containing nucleotide triphosphate hydrolases"/>
    <property type="match status" value="1"/>
</dbReference>
<dbReference type="PANTHER" id="PTHR35372:SF2">
    <property type="entry name" value="SF3 HELICASE DOMAIN-CONTAINING PROTEIN"/>
    <property type="match status" value="1"/>
</dbReference>
<dbReference type="GO" id="GO:0016787">
    <property type="term" value="F:hydrolase activity"/>
    <property type="evidence" value="ECO:0007669"/>
    <property type="project" value="UniProtKB-KW"/>
</dbReference>